<dbReference type="EMBL" id="AMQN01013694">
    <property type="status" value="NOT_ANNOTATED_CDS"/>
    <property type="molecule type" value="Genomic_DNA"/>
</dbReference>
<organism evidence="2">
    <name type="scientific">Capitella teleta</name>
    <name type="common">Polychaete worm</name>
    <dbReference type="NCBI Taxonomy" id="283909"/>
    <lineage>
        <taxon>Eukaryota</taxon>
        <taxon>Metazoa</taxon>
        <taxon>Spiralia</taxon>
        <taxon>Lophotrochozoa</taxon>
        <taxon>Annelida</taxon>
        <taxon>Polychaeta</taxon>
        <taxon>Sedentaria</taxon>
        <taxon>Scolecida</taxon>
        <taxon>Capitellidae</taxon>
        <taxon>Capitella</taxon>
    </lineage>
</organism>
<dbReference type="Proteomes" id="UP000014760">
    <property type="component" value="Unassembled WGS sequence"/>
</dbReference>
<evidence type="ECO:0000313" key="2">
    <source>
        <dbReference type="EMBL" id="ELT91617.1"/>
    </source>
</evidence>
<dbReference type="HOGENOM" id="CLU_1176416_0_0_1"/>
<evidence type="ECO:0000313" key="3">
    <source>
        <dbReference type="EnsemblMetazoa" id="CapteP211635"/>
    </source>
</evidence>
<feature type="compositionally biased region" description="Basic and acidic residues" evidence="1">
    <location>
        <begin position="163"/>
        <end position="173"/>
    </location>
</feature>
<evidence type="ECO:0000256" key="1">
    <source>
        <dbReference type="SAM" id="MobiDB-lite"/>
    </source>
</evidence>
<sequence length="236" mass="26527">MEISMTRPPDFWRDTLNSSLPTCPQMLVSIATAWQRERGGLPSAPDITKKRGKSGWLSTFLISPQSRSPNQIQNCDMVFLRQTEPPYLLRPIFKAQRLEFFKIQSEATAIPLKDGMLLISYFRSLGEARGFGSDFVPPNPSFSVSFAFLSFVHIPKSPASGQGKKDTGRLPKAERRRLNRYGVLDPDAIDPSLEEDMAVDVPPSTSLTSPGKMQSTKEEGRKEVYFGKKNNEQRIK</sequence>
<evidence type="ECO:0000313" key="4">
    <source>
        <dbReference type="Proteomes" id="UP000014760"/>
    </source>
</evidence>
<feature type="region of interest" description="Disordered" evidence="1">
    <location>
        <begin position="158"/>
        <end position="236"/>
    </location>
</feature>
<dbReference type="EnsemblMetazoa" id="CapteT211635">
    <property type="protein sequence ID" value="CapteP211635"/>
    <property type="gene ID" value="CapteG211635"/>
</dbReference>
<dbReference type="AlphaFoldDB" id="R7TDM5"/>
<dbReference type="EMBL" id="KB310405">
    <property type="protein sequence ID" value="ELT91617.1"/>
    <property type="molecule type" value="Genomic_DNA"/>
</dbReference>
<accession>R7TDM5</accession>
<reference evidence="2 4" key="2">
    <citation type="journal article" date="2013" name="Nature">
        <title>Insights into bilaterian evolution from three spiralian genomes.</title>
        <authorList>
            <person name="Simakov O."/>
            <person name="Marletaz F."/>
            <person name="Cho S.J."/>
            <person name="Edsinger-Gonzales E."/>
            <person name="Havlak P."/>
            <person name="Hellsten U."/>
            <person name="Kuo D.H."/>
            <person name="Larsson T."/>
            <person name="Lv J."/>
            <person name="Arendt D."/>
            <person name="Savage R."/>
            <person name="Osoegawa K."/>
            <person name="de Jong P."/>
            <person name="Grimwood J."/>
            <person name="Chapman J.A."/>
            <person name="Shapiro H."/>
            <person name="Aerts A."/>
            <person name="Otillar R.P."/>
            <person name="Terry A.Y."/>
            <person name="Boore J.L."/>
            <person name="Grigoriev I.V."/>
            <person name="Lindberg D.R."/>
            <person name="Seaver E.C."/>
            <person name="Weisblat D.A."/>
            <person name="Putnam N.H."/>
            <person name="Rokhsar D.S."/>
        </authorList>
    </citation>
    <scope>NUCLEOTIDE SEQUENCE</scope>
    <source>
        <strain evidence="2 4">I ESC-2004</strain>
    </source>
</reference>
<gene>
    <name evidence="2" type="ORF">CAPTEDRAFT_211635</name>
</gene>
<reference evidence="4" key="1">
    <citation type="submission" date="2012-12" db="EMBL/GenBank/DDBJ databases">
        <authorList>
            <person name="Hellsten U."/>
            <person name="Grimwood J."/>
            <person name="Chapman J.A."/>
            <person name="Shapiro H."/>
            <person name="Aerts A."/>
            <person name="Otillar R.P."/>
            <person name="Terry A.Y."/>
            <person name="Boore J.L."/>
            <person name="Simakov O."/>
            <person name="Marletaz F."/>
            <person name="Cho S.-J."/>
            <person name="Edsinger-Gonzales E."/>
            <person name="Havlak P."/>
            <person name="Kuo D.-H."/>
            <person name="Larsson T."/>
            <person name="Lv J."/>
            <person name="Arendt D."/>
            <person name="Savage R."/>
            <person name="Osoegawa K."/>
            <person name="de Jong P."/>
            <person name="Lindberg D.R."/>
            <person name="Seaver E.C."/>
            <person name="Weisblat D.A."/>
            <person name="Putnam N.H."/>
            <person name="Grigoriev I.V."/>
            <person name="Rokhsar D.S."/>
        </authorList>
    </citation>
    <scope>NUCLEOTIDE SEQUENCE</scope>
    <source>
        <strain evidence="4">I ESC-2004</strain>
    </source>
</reference>
<feature type="compositionally biased region" description="Polar residues" evidence="1">
    <location>
        <begin position="203"/>
        <end position="214"/>
    </location>
</feature>
<name>R7TDM5_CAPTE</name>
<protein>
    <submittedName>
        <fullName evidence="2 3">Uncharacterized protein</fullName>
    </submittedName>
</protein>
<proteinExistence type="predicted"/>
<reference evidence="3" key="3">
    <citation type="submission" date="2015-06" db="UniProtKB">
        <authorList>
            <consortium name="EnsemblMetazoa"/>
        </authorList>
    </citation>
    <scope>IDENTIFICATION</scope>
</reference>
<keyword evidence="4" id="KW-1185">Reference proteome</keyword>
<feature type="compositionally biased region" description="Basic and acidic residues" evidence="1">
    <location>
        <begin position="215"/>
        <end position="236"/>
    </location>
</feature>